<name>A0A848G1X3_9RHOO</name>
<dbReference type="Gene3D" id="3.40.50.2300">
    <property type="match status" value="1"/>
</dbReference>
<dbReference type="GO" id="GO:0032993">
    <property type="term" value="C:protein-DNA complex"/>
    <property type="evidence" value="ECO:0007669"/>
    <property type="project" value="TreeGrafter"/>
</dbReference>
<feature type="domain" description="Response regulatory" evidence="6">
    <location>
        <begin position="2"/>
        <end position="117"/>
    </location>
</feature>
<dbReference type="GO" id="GO:0000976">
    <property type="term" value="F:transcription cis-regulatory region binding"/>
    <property type="evidence" value="ECO:0007669"/>
    <property type="project" value="TreeGrafter"/>
</dbReference>
<evidence type="ECO:0000256" key="2">
    <source>
        <dbReference type="ARBA" id="ARBA00023012"/>
    </source>
</evidence>
<feature type="DNA-binding region" description="OmpR/PhoB-type" evidence="5">
    <location>
        <begin position="126"/>
        <end position="225"/>
    </location>
</feature>
<dbReference type="SMART" id="SM00862">
    <property type="entry name" value="Trans_reg_C"/>
    <property type="match status" value="1"/>
</dbReference>
<dbReference type="Proteomes" id="UP000580043">
    <property type="component" value="Unassembled WGS sequence"/>
</dbReference>
<accession>A0A848G1X3</accession>
<dbReference type="SUPFAM" id="SSF52172">
    <property type="entry name" value="CheY-like"/>
    <property type="match status" value="1"/>
</dbReference>
<dbReference type="PANTHER" id="PTHR48111">
    <property type="entry name" value="REGULATOR OF RPOS"/>
    <property type="match status" value="1"/>
</dbReference>
<organism evidence="8 9">
    <name type="scientific">Zoogloea dura</name>
    <dbReference type="NCBI Taxonomy" id="2728840"/>
    <lineage>
        <taxon>Bacteria</taxon>
        <taxon>Pseudomonadati</taxon>
        <taxon>Pseudomonadota</taxon>
        <taxon>Betaproteobacteria</taxon>
        <taxon>Rhodocyclales</taxon>
        <taxon>Zoogloeaceae</taxon>
        <taxon>Zoogloea</taxon>
    </lineage>
</organism>
<feature type="modified residue" description="4-aspartylphosphate" evidence="4">
    <location>
        <position position="51"/>
    </location>
</feature>
<dbReference type="Gene3D" id="1.10.10.10">
    <property type="entry name" value="Winged helix-like DNA-binding domain superfamily/Winged helix DNA-binding domain"/>
    <property type="match status" value="1"/>
</dbReference>
<comment type="caution">
    <text evidence="8">The sequence shown here is derived from an EMBL/GenBank/DDBJ whole genome shotgun (WGS) entry which is preliminary data.</text>
</comment>
<dbReference type="SMART" id="SM00448">
    <property type="entry name" value="REC"/>
    <property type="match status" value="1"/>
</dbReference>
<evidence type="ECO:0000259" key="6">
    <source>
        <dbReference type="PROSITE" id="PS50110"/>
    </source>
</evidence>
<dbReference type="Pfam" id="PF00072">
    <property type="entry name" value="Response_reg"/>
    <property type="match status" value="1"/>
</dbReference>
<dbReference type="GO" id="GO:0005829">
    <property type="term" value="C:cytosol"/>
    <property type="evidence" value="ECO:0007669"/>
    <property type="project" value="TreeGrafter"/>
</dbReference>
<dbReference type="InterPro" id="IPR039420">
    <property type="entry name" value="WalR-like"/>
</dbReference>
<gene>
    <name evidence="8" type="ORF">HHL15_05315</name>
</gene>
<evidence type="ECO:0000256" key="3">
    <source>
        <dbReference type="ARBA" id="ARBA00023125"/>
    </source>
</evidence>
<dbReference type="RefSeq" id="WP_169144794.1">
    <property type="nucleotide sequence ID" value="NZ_JABBGA010000003.1"/>
</dbReference>
<dbReference type="PROSITE" id="PS51755">
    <property type="entry name" value="OMPR_PHOB"/>
    <property type="match status" value="1"/>
</dbReference>
<keyword evidence="3 5" id="KW-0238">DNA-binding</keyword>
<dbReference type="InterPro" id="IPR001789">
    <property type="entry name" value="Sig_transdc_resp-reg_receiver"/>
</dbReference>
<evidence type="ECO:0000256" key="4">
    <source>
        <dbReference type="PROSITE-ProRule" id="PRU00169"/>
    </source>
</evidence>
<sequence length="243" mass="27487">MRFAILEDDPAQMEVLTGWLREVGHDVHGFGLARELMRVASRESFDLFLVDWVLPDLTGEQVLRWLRVERGNDTPAIFITSRDSEEDIANAFSAGADDYLIKPPRRIELLSRIEAVLRRAQPRNPNQTLTVGPYHFDLVKKALNVDGVAVEMTDKEFDLAAFLFRNLGRLLSRGHLLEAVWGRNPDLATRTVDTHISRVRSKLNLRPENGFRLTPTYNFGYRLERIDPSELPAAGDAPAPAGE</sequence>
<evidence type="ECO:0000313" key="8">
    <source>
        <dbReference type="EMBL" id="NML25149.1"/>
    </source>
</evidence>
<dbReference type="GO" id="GO:0006355">
    <property type="term" value="P:regulation of DNA-templated transcription"/>
    <property type="evidence" value="ECO:0007669"/>
    <property type="project" value="InterPro"/>
</dbReference>
<dbReference type="InterPro" id="IPR011006">
    <property type="entry name" value="CheY-like_superfamily"/>
</dbReference>
<dbReference type="GO" id="GO:0000156">
    <property type="term" value="F:phosphorelay response regulator activity"/>
    <property type="evidence" value="ECO:0007669"/>
    <property type="project" value="TreeGrafter"/>
</dbReference>
<dbReference type="InterPro" id="IPR001867">
    <property type="entry name" value="OmpR/PhoB-type_DNA-bd"/>
</dbReference>
<evidence type="ECO:0000259" key="7">
    <source>
        <dbReference type="PROSITE" id="PS51755"/>
    </source>
</evidence>
<proteinExistence type="predicted"/>
<dbReference type="CDD" id="cd00156">
    <property type="entry name" value="REC"/>
    <property type="match status" value="1"/>
</dbReference>
<dbReference type="PANTHER" id="PTHR48111:SF40">
    <property type="entry name" value="PHOSPHATE REGULON TRANSCRIPTIONAL REGULATORY PROTEIN PHOB"/>
    <property type="match status" value="1"/>
</dbReference>
<feature type="domain" description="OmpR/PhoB-type" evidence="7">
    <location>
        <begin position="126"/>
        <end position="225"/>
    </location>
</feature>
<reference evidence="8 9" key="1">
    <citation type="submission" date="2020-04" db="EMBL/GenBank/DDBJ databases">
        <title>Zoogloea sp. G-4-1-14 isolated from soil.</title>
        <authorList>
            <person name="Dahal R.H."/>
        </authorList>
    </citation>
    <scope>NUCLEOTIDE SEQUENCE [LARGE SCALE GENOMIC DNA]</scope>
    <source>
        <strain evidence="8 9">G-4-1-14</strain>
    </source>
</reference>
<evidence type="ECO:0000256" key="1">
    <source>
        <dbReference type="ARBA" id="ARBA00022553"/>
    </source>
</evidence>
<dbReference type="InterPro" id="IPR036388">
    <property type="entry name" value="WH-like_DNA-bd_sf"/>
</dbReference>
<evidence type="ECO:0000313" key="9">
    <source>
        <dbReference type="Proteomes" id="UP000580043"/>
    </source>
</evidence>
<dbReference type="AlphaFoldDB" id="A0A848G1X3"/>
<keyword evidence="1 4" id="KW-0597">Phosphoprotein</keyword>
<keyword evidence="9" id="KW-1185">Reference proteome</keyword>
<protein>
    <submittedName>
        <fullName evidence="8">Response regulator transcription factor</fullName>
    </submittedName>
</protein>
<evidence type="ECO:0000256" key="5">
    <source>
        <dbReference type="PROSITE-ProRule" id="PRU01091"/>
    </source>
</evidence>
<dbReference type="Pfam" id="PF00486">
    <property type="entry name" value="Trans_reg_C"/>
    <property type="match status" value="1"/>
</dbReference>
<keyword evidence="2" id="KW-0902">Two-component regulatory system</keyword>
<dbReference type="EMBL" id="JABBGA010000003">
    <property type="protein sequence ID" value="NML25149.1"/>
    <property type="molecule type" value="Genomic_DNA"/>
</dbReference>
<dbReference type="PROSITE" id="PS50110">
    <property type="entry name" value="RESPONSE_REGULATORY"/>
    <property type="match status" value="1"/>
</dbReference>
<dbReference type="CDD" id="cd00383">
    <property type="entry name" value="trans_reg_C"/>
    <property type="match status" value="1"/>
</dbReference>